<evidence type="ECO:0000313" key="3">
    <source>
        <dbReference type="Proteomes" id="UP000541558"/>
    </source>
</evidence>
<dbReference type="Proteomes" id="UP000541558">
    <property type="component" value="Unassembled WGS sequence"/>
</dbReference>
<keyword evidence="3" id="KW-1185">Reference proteome</keyword>
<feature type="compositionally biased region" description="Basic residues" evidence="1">
    <location>
        <begin position="1"/>
        <end position="11"/>
    </location>
</feature>
<protein>
    <submittedName>
        <fullName evidence="2">Uncharacterized protein</fullName>
    </submittedName>
</protein>
<dbReference type="OrthoDB" id="3265692at2759"/>
<feature type="compositionally biased region" description="Low complexity" evidence="1">
    <location>
        <begin position="189"/>
        <end position="215"/>
    </location>
</feature>
<feature type="compositionally biased region" description="Low complexity" evidence="1">
    <location>
        <begin position="223"/>
        <end position="243"/>
    </location>
</feature>
<evidence type="ECO:0000313" key="2">
    <source>
        <dbReference type="EMBL" id="KAF5338379.1"/>
    </source>
</evidence>
<dbReference type="EMBL" id="JAACJK010000014">
    <property type="protein sequence ID" value="KAF5338379.1"/>
    <property type="molecule type" value="Genomic_DNA"/>
</dbReference>
<evidence type="ECO:0000256" key="1">
    <source>
        <dbReference type="SAM" id="MobiDB-lite"/>
    </source>
</evidence>
<feature type="compositionally biased region" description="Polar residues" evidence="1">
    <location>
        <begin position="53"/>
        <end position="68"/>
    </location>
</feature>
<reference evidence="2 3" key="1">
    <citation type="journal article" date="2020" name="ISME J.">
        <title>Uncovering the hidden diversity of litter-decomposition mechanisms in mushroom-forming fungi.</title>
        <authorList>
            <person name="Floudas D."/>
            <person name="Bentzer J."/>
            <person name="Ahren D."/>
            <person name="Johansson T."/>
            <person name="Persson P."/>
            <person name="Tunlid A."/>
        </authorList>
    </citation>
    <scope>NUCLEOTIDE SEQUENCE [LARGE SCALE GENOMIC DNA]</scope>
    <source>
        <strain evidence="2 3">CBS 175.51</strain>
    </source>
</reference>
<name>A0A8H5CBT1_9AGAR</name>
<feature type="region of interest" description="Disordered" evidence="1">
    <location>
        <begin position="1"/>
        <end position="101"/>
    </location>
</feature>
<accession>A0A8H5CBT1</accession>
<proteinExistence type="predicted"/>
<feature type="compositionally biased region" description="Low complexity" evidence="1">
    <location>
        <begin position="20"/>
        <end position="41"/>
    </location>
</feature>
<feature type="compositionally biased region" description="Basic and acidic residues" evidence="1">
    <location>
        <begin position="246"/>
        <end position="264"/>
    </location>
</feature>
<organism evidence="2 3">
    <name type="scientific">Ephemerocybe angulata</name>
    <dbReference type="NCBI Taxonomy" id="980116"/>
    <lineage>
        <taxon>Eukaryota</taxon>
        <taxon>Fungi</taxon>
        <taxon>Dikarya</taxon>
        <taxon>Basidiomycota</taxon>
        <taxon>Agaricomycotina</taxon>
        <taxon>Agaricomycetes</taxon>
        <taxon>Agaricomycetidae</taxon>
        <taxon>Agaricales</taxon>
        <taxon>Agaricineae</taxon>
        <taxon>Psathyrellaceae</taxon>
        <taxon>Ephemerocybe</taxon>
    </lineage>
</organism>
<feature type="region of interest" description="Disordered" evidence="1">
    <location>
        <begin position="129"/>
        <end position="264"/>
    </location>
</feature>
<dbReference type="AlphaFoldDB" id="A0A8H5CBT1"/>
<comment type="caution">
    <text evidence="2">The sequence shown here is derived from an EMBL/GenBank/DDBJ whole genome shotgun (WGS) entry which is preliminary data.</text>
</comment>
<gene>
    <name evidence="2" type="ORF">D9611_012462</name>
</gene>
<sequence length="264" mass="28546">MDSSQRRHRRAVSTPKNMPSTVIQSTSGTSSSSTRHASTSSAPDHPRHRRTSASRIMNSVKRSLTPSSSKHRSYDRTSSRSGVYSTPEERMPPQHRQPAHFMTSDERLAGFAPPTIEQIAMGLHVSRTPHLRPLGQGRHRGTNSVPMLPPPPARSSMKKQASPSSPPHKHSDSVSSDSNNPLKGPFAGSSTTVTSVTTTPSSARSSGAWSSFSKFRMGRFLGSGSRSSSAPSSSILSTPVSSPRHSTSEFDQAQKKAVRFEEDD</sequence>